<dbReference type="PANTHER" id="PTHR42939:SF1">
    <property type="entry name" value="ABC TRANSPORTER ATP-BINDING PROTEIN ALBC-RELATED"/>
    <property type="match status" value="1"/>
</dbReference>
<evidence type="ECO:0000256" key="1">
    <source>
        <dbReference type="ARBA" id="ARBA00022448"/>
    </source>
</evidence>
<dbReference type="RefSeq" id="WP_204501864.1">
    <property type="nucleotide sequence ID" value="NZ_JAFBDR010000028.1"/>
</dbReference>
<comment type="caution">
    <text evidence="5">The sequence shown here is derived from an EMBL/GenBank/DDBJ whole genome shotgun (WGS) entry which is preliminary data.</text>
</comment>
<dbReference type="PANTHER" id="PTHR42939">
    <property type="entry name" value="ABC TRANSPORTER ATP-BINDING PROTEIN ALBC-RELATED"/>
    <property type="match status" value="1"/>
</dbReference>
<evidence type="ECO:0000313" key="6">
    <source>
        <dbReference type="Proteomes" id="UP001296943"/>
    </source>
</evidence>
<evidence type="ECO:0000256" key="2">
    <source>
        <dbReference type="ARBA" id="ARBA00022741"/>
    </source>
</evidence>
<dbReference type="InterPro" id="IPR051782">
    <property type="entry name" value="ABC_Transporter_VariousFunc"/>
</dbReference>
<keyword evidence="1" id="KW-0813">Transport</keyword>
<feature type="domain" description="ABC transporter" evidence="4">
    <location>
        <begin position="2"/>
        <end position="231"/>
    </location>
</feature>
<dbReference type="GO" id="GO:0005524">
    <property type="term" value="F:ATP binding"/>
    <property type="evidence" value="ECO:0007669"/>
    <property type="project" value="UniProtKB-KW"/>
</dbReference>
<accession>A0ABS2N507</accession>
<dbReference type="InterPro" id="IPR003439">
    <property type="entry name" value="ABC_transporter-like_ATP-bd"/>
</dbReference>
<dbReference type="Pfam" id="PF00005">
    <property type="entry name" value="ABC_tran"/>
    <property type="match status" value="1"/>
</dbReference>
<evidence type="ECO:0000313" key="5">
    <source>
        <dbReference type="EMBL" id="MBM7573208.1"/>
    </source>
</evidence>
<reference evidence="5 6" key="1">
    <citation type="submission" date="2021-01" db="EMBL/GenBank/DDBJ databases">
        <title>Genomic Encyclopedia of Type Strains, Phase IV (KMG-IV): sequencing the most valuable type-strain genomes for metagenomic binning, comparative biology and taxonomic classification.</title>
        <authorList>
            <person name="Goeker M."/>
        </authorList>
    </citation>
    <scope>NUCLEOTIDE SEQUENCE [LARGE SCALE GENOMIC DNA]</scope>
    <source>
        <strain evidence="5 6">DSM 23711</strain>
    </source>
</reference>
<name>A0ABS2N507_9BACI</name>
<protein>
    <submittedName>
        <fullName evidence="5">ABC-2 type transport system ATP-binding protein</fullName>
    </submittedName>
</protein>
<dbReference type="Gene3D" id="3.40.50.300">
    <property type="entry name" value="P-loop containing nucleotide triphosphate hydrolases"/>
    <property type="match status" value="1"/>
</dbReference>
<evidence type="ECO:0000259" key="4">
    <source>
        <dbReference type="PROSITE" id="PS50893"/>
    </source>
</evidence>
<organism evidence="5 6">
    <name type="scientific">Aquibacillus albus</name>
    <dbReference type="NCBI Taxonomy" id="1168171"/>
    <lineage>
        <taxon>Bacteria</taxon>
        <taxon>Bacillati</taxon>
        <taxon>Bacillota</taxon>
        <taxon>Bacilli</taxon>
        <taxon>Bacillales</taxon>
        <taxon>Bacillaceae</taxon>
        <taxon>Aquibacillus</taxon>
    </lineage>
</organism>
<sequence length="303" mass="34315">MISFSNVTKTFDAGKVSEHVLHDVTFEIRRGSIYGLLGSNGAGKTTLLKILAGILKQDSGTVSIDEQPIFENPVLKSRVVFIPDVVFFFSQYTVLQMAKFYQDVYPNWNQERFKALQTLLGLDVNKKVQRFSKGMQRQVAFWLSLCAMPDVLILDEPFDGLDPVIRNKVKNLIIQDVAERDMTVIVSSHNLREVEDICDYVGILHRGSFILEKDLDDLKSDVHKVQVAFKNEVPEALFASLNLLHQEQRGSVVLCIVKGKESEIEQVIKQYNPVIYDVLPLTLEEIFIYEMGGVGYAVENILV</sequence>
<keyword evidence="3 5" id="KW-0067">ATP-binding</keyword>
<dbReference type="SUPFAM" id="SSF52540">
    <property type="entry name" value="P-loop containing nucleoside triphosphate hydrolases"/>
    <property type="match status" value="1"/>
</dbReference>
<keyword evidence="2" id="KW-0547">Nucleotide-binding</keyword>
<dbReference type="SMART" id="SM00382">
    <property type="entry name" value="AAA"/>
    <property type="match status" value="1"/>
</dbReference>
<dbReference type="InterPro" id="IPR003593">
    <property type="entry name" value="AAA+_ATPase"/>
</dbReference>
<evidence type="ECO:0000256" key="3">
    <source>
        <dbReference type="ARBA" id="ARBA00022840"/>
    </source>
</evidence>
<keyword evidence="6" id="KW-1185">Reference proteome</keyword>
<dbReference type="Proteomes" id="UP001296943">
    <property type="component" value="Unassembled WGS sequence"/>
</dbReference>
<dbReference type="EMBL" id="JAFBDR010000028">
    <property type="protein sequence ID" value="MBM7573208.1"/>
    <property type="molecule type" value="Genomic_DNA"/>
</dbReference>
<gene>
    <name evidence="5" type="ORF">JOC48_003759</name>
</gene>
<proteinExistence type="predicted"/>
<dbReference type="InterPro" id="IPR027417">
    <property type="entry name" value="P-loop_NTPase"/>
</dbReference>
<dbReference type="CDD" id="cd03230">
    <property type="entry name" value="ABC_DR_subfamily_A"/>
    <property type="match status" value="1"/>
</dbReference>
<dbReference type="PROSITE" id="PS50893">
    <property type="entry name" value="ABC_TRANSPORTER_2"/>
    <property type="match status" value="1"/>
</dbReference>